<dbReference type="AlphaFoldDB" id="A0AAN6QCS4"/>
<feature type="coiled-coil region" evidence="1">
    <location>
        <begin position="32"/>
        <end position="66"/>
    </location>
</feature>
<proteinExistence type="predicted"/>
<keyword evidence="4" id="KW-1185">Reference proteome</keyword>
<evidence type="ECO:0000256" key="2">
    <source>
        <dbReference type="SAM" id="MobiDB-lite"/>
    </source>
</evidence>
<feature type="compositionally biased region" description="Basic and acidic residues" evidence="2">
    <location>
        <begin position="107"/>
        <end position="117"/>
    </location>
</feature>
<dbReference type="Proteomes" id="UP001305647">
    <property type="component" value="Unassembled WGS sequence"/>
</dbReference>
<accession>A0AAN6QCS4</accession>
<evidence type="ECO:0000313" key="3">
    <source>
        <dbReference type="EMBL" id="KAK4105136.1"/>
    </source>
</evidence>
<dbReference type="EMBL" id="MU863626">
    <property type="protein sequence ID" value="KAK4105136.1"/>
    <property type="molecule type" value="Genomic_DNA"/>
</dbReference>
<keyword evidence="1" id="KW-0175">Coiled coil</keyword>
<evidence type="ECO:0000256" key="1">
    <source>
        <dbReference type="SAM" id="Coils"/>
    </source>
</evidence>
<reference evidence="3" key="1">
    <citation type="journal article" date="2023" name="Mol. Phylogenet. Evol.">
        <title>Genome-scale phylogeny and comparative genomics of the fungal order Sordariales.</title>
        <authorList>
            <person name="Hensen N."/>
            <person name="Bonometti L."/>
            <person name="Westerberg I."/>
            <person name="Brannstrom I.O."/>
            <person name="Guillou S."/>
            <person name="Cros-Aarteil S."/>
            <person name="Calhoun S."/>
            <person name="Haridas S."/>
            <person name="Kuo A."/>
            <person name="Mondo S."/>
            <person name="Pangilinan J."/>
            <person name="Riley R."/>
            <person name="LaButti K."/>
            <person name="Andreopoulos B."/>
            <person name="Lipzen A."/>
            <person name="Chen C."/>
            <person name="Yan M."/>
            <person name="Daum C."/>
            <person name="Ng V."/>
            <person name="Clum A."/>
            <person name="Steindorff A."/>
            <person name="Ohm R.A."/>
            <person name="Martin F."/>
            <person name="Silar P."/>
            <person name="Natvig D.O."/>
            <person name="Lalanne C."/>
            <person name="Gautier V."/>
            <person name="Ament-Velasquez S.L."/>
            <person name="Kruys A."/>
            <person name="Hutchinson M.I."/>
            <person name="Powell A.J."/>
            <person name="Barry K."/>
            <person name="Miller A.N."/>
            <person name="Grigoriev I.V."/>
            <person name="Debuchy R."/>
            <person name="Gladieux P."/>
            <person name="Hiltunen Thoren M."/>
            <person name="Johannesson H."/>
        </authorList>
    </citation>
    <scope>NUCLEOTIDE SEQUENCE</scope>
    <source>
        <strain evidence="3">CBS 757.83</strain>
    </source>
</reference>
<feature type="region of interest" description="Disordered" evidence="2">
    <location>
        <begin position="107"/>
        <end position="304"/>
    </location>
</feature>
<evidence type="ECO:0000313" key="4">
    <source>
        <dbReference type="Proteomes" id="UP001305647"/>
    </source>
</evidence>
<feature type="compositionally biased region" description="Low complexity" evidence="2">
    <location>
        <begin position="222"/>
        <end position="233"/>
    </location>
</feature>
<comment type="caution">
    <text evidence="3">The sequence shown here is derived from an EMBL/GenBank/DDBJ whole genome shotgun (WGS) entry which is preliminary data.</text>
</comment>
<feature type="region of interest" description="Disordered" evidence="2">
    <location>
        <begin position="71"/>
        <end position="91"/>
    </location>
</feature>
<organism evidence="3 4">
    <name type="scientific">Parathielavia hyrcaniae</name>
    <dbReference type="NCBI Taxonomy" id="113614"/>
    <lineage>
        <taxon>Eukaryota</taxon>
        <taxon>Fungi</taxon>
        <taxon>Dikarya</taxon>
        <taxon>Ascomycota</taxon>
        <taxon>Pezizomycotina</taxon>
        <taxon>Sordariomycetes</taxon>
        <taxon>Sordariomycetidae</taxon>
        <taxon>Sordariales</taxon>
        <taxon>Chaetomiaceae</taxon>
        <taxon>Parathielavia</taxon>
    </lineage>
</organism>
<protein>
    <submittedName>
        <fullName evidence="3">Uncharacterized protein</fullName>
    </submittedName>
</protein>
<reference evidence="3" key="2">
    <citation type="submission" date="2023-05" db="EMBL/GenBank/DDBJ databases">
        <authorList>
            <consortium name="Lawrence Berkeley National Laboratory"/>
            <person name="Steindorff A."/>
            <person name="Hensen N."/>
            <person name="Bonometti L."/>
            <person name="Westerberg I."/>
            <person name="Brannstrom I.O."/>
            <person name="Guillou S."/>
            <person name="Cros-Aarteil S."/>
            <person name="Calhoun S."/>
            <person name="Haridas S."/>
            <person name="Kuo A."/>
            <person name="Mondo S."/>
            <person name="Pangilinan J."/>
            <person name="Riley R."/>
            <person name="Labutti K."/>
            <person name="Andreopoulos B."/>
            <person name="Lipzen A."/>
            <person name="Chen C."/>
            <person name="Yanf M."/>
            <person name="Daum C."/>
            <person name="Ng V."/>
            <person name="Clum A."/>
            <person name="Ohm R."/>
            <person name="Martin F."/>
            <person name="Silar P."/>
            <person name="Natvig D."/>
            <person name="Lalanne C."/>
            <person name="Gautier V."/>
            <person name="Ament-Velasquez S.L."/>
            <person name="Kruys A."/>
            <person name="Hutchinson M.I."/>
            <person name="Powell A.J."/>
            <person name="Barry K."/>
            <person name="Miller A.N."/>
            <person name="Grigoriev I.V."/>
            <person name="Debuchy R."/>
            <person name="Gladieux P."/>
            <person name="Thoren M.H."/>
            <person name="Johannesson H."/>
        </authorList>
    </citation>
    <scope>NUCLEOTIDE SEQUENCE</scope>
    <source>
        <strain evidence="3">CBS 757.83</strain>
    </source>
</reference>
<gene>
    <name evidence="3" type="ORF">N658DRAFT_201601</name>
</gene>
<sequence>MAFSRASKMANGISPYIVRYDEAGDYDTTFDLETIMQENDALRKQNAELRREIAELERELALLRGALTPRPTVHQTSCGWTPSITPEKPFMRPTKASKFREVTFRHDAENGVEETSKSTRPAATKRNARQWRPRPPSRCNGNAALKAPEPRYMQPTTASVRKKDARRTSIATKAAPTLARSLLERTPSLHQSRRPNGAKPAQTQTQTQPRLSSLAPYRTVYTTRRPAAANGTTPAPPPGRNPRGRTPPPGRTPRGRTPPPPGTPSRRRHQANGEDGSLLPACPSLSYGSSIAEDSFPSTPVGSIDWCPF</sequence>
<feature type="compositionally biased region" description="Pro residues" evidence="2">
    <location>
        <begin position="234"/>
        <end position="263"/>
    </location>
</feature>
<name>A0AAN6QCS4_9PEZI</name>
<feature type="compositionally biased region" description="Polar residues" evidence="2">
    <location>
        <begin position="73"/>
        <end position="84"/>
    </location>
</feature>